<dbReference type="KEGG" id="cmet:K6K41_21045"/>
<dbReference type="EMBL" id="CP081869">
    <property type="protein sequence ID" value="QZN99261.1"/>
    <property type="molecule type" value="Genomic_DNA"/>
</dbReference>
<proteinExistence type="predicted"/>
<dbReference type="InterPro" id="IPR024467">
    <property type="entry name" value="Xre/MbcA/ParS-like_toxin-bd"/>
</dbReference>
<sequence>MNRRPNPFEDIEAAVEARIRENPRGFSLDEDMVEAMRLAGVDAREIDEIVGRPDVRLAVAGERALTLDASERAARLARIVGLAQKVFVSSEKAFLWLRAPHGQLAGVSPISYVGSESGARFVESTLIRIDHGIAA</sequence>
<evidence type="ECO:0000313" key="2">
    <source>
        <dbReference type="EMBL" id="QZN99261.1"/>
    </source>
</evidence>
<reference evidence="2" key="1">
    <citation type="submission" date="2021-08" db="EMBL/GenBank/DDBJ databases">
        <authorList>
            <person name="Zhang H."/>
            <person name="Xu M."/>
            <person name="Yu Z."/>
            <person name="Yang L."/>
            <person name="Cai Y."/>
        </authorList>
    </citation>
    <scope>NUCLEOTIDE SEQUENCE</scope>
    <source>
        <strain evidence="2">CHL1</strain>
    </source>
</reference>
<dbReference type="AlphaFoldDB" id="A0A9E6R873"/>
<dbReference type="InterPro" id="IPR011979">
    <property type="entry name" value="Antitox_Xre"/>
</dbReference>
<dbReference type="NCBIfam" id="TIGR02293">
    <property type="entry name" value="TAS_TIGR02293"/>
    <property type="match status" value="1"/>
</dbReference>
<keyword evidence="3" id="KW-1185">Reference proteome</keyword>
<evidence type="ECO:0000259" key="1">
    <source>
        <dbReference type="Pfam" id="PF09722"/>
    </source>
</evidence>
<name>A0A9E6R873_9HYPH</name>
<evidence type="ECO:0000313" key="3">
    <source>
        <dbReference type="Proteomes" id="UP000825701"/>
    </source>
</evidence>
<gene>
    <name evidence="2" type="ORF">K6K41_21045</name>
</gene>
<dbReference type="Pfam" id="PF09722">
    <property type="entry name" value="Xre_MbcA_ParS_C"/>
    <property type="match status" value="1"/>
</dbReference>
<dbReference type="RefSeq" id="WP_261402309.1">
    <property type="nucleotide sequence ID" value="NZ_CP081869.1"/>
</dbReference>
<feature type="domain" description="Antitoxin Xre/MbcA/ParS-like toxin-binding" evidence="1">
    <location>
        <begin position="83"/>
        <end position="132"/>
    </location>
</feature>
<accession>A0A9E6R873</accession>
<dbReference type="Proteomes" id="UP000825701">
    <property type="component" value="Chromosome"/>
</dbReference>
<protein>
    <submittedName>
        <fullName evidence="2">DUF2384 domain-containing protein</fullName>
    </submittedName>
</protein>
<organism evidence="2 3">
    <name type="scientific">Chenggangzhangella methanolivorans</name>
    <dbReference type="NCBI Taxonomy" id="1437009"/>
    <lineage>
        <taxon>Bacteria</taxon>
        <taxon>Pseudomonadati</taxon>
        <taxon>Pseudomonadota</taxon>
        <taxon>Alphaproteobacteria</taxon>
        <taxon>Hyphomicrobiales</taxon>
        <taxon>Methylopilaceae</taxon>
        <taxon>Chenggangzhangella</taxon>
    </lineage>
</organism>